<keyword evidence="3" id="KW-1185">Reference proteome</keyword>
<keyword evidence="1" id="KW-0472">Membrane</keyword>
<gene>
    <name evidence="2" type="ORF">TCLT_LOCUS4522</name>
</gene>
<dbReference type="AlphaFoldDB" id="A0A0N5CW23"/>
<keyword evidence="1" id="KW-0812">Transmembrane</keyword>
<reference evidence="2 3" key="2">
    <citation type="submission" date="2018-11" db="EMBL/GenBank/DDBJ databases">
        <authorList>
            <consortium name="Pathogen Informatics"/>
        </authorList>
    </citation>
    <scope>NUCLEOTIDE SEQUENCE [LARGE SCALE GENOMIC DNA]</scope>
</reference>
<sequence length="182" mass="20671">MPSPSSPLEYRPTPHLILIIFFIIFPLIYFCARLAVATFFIIAFVFKSMFSPIFHWLYKDELALSMPLVARDSLVHSVNDNMQKIAIDLSSDEQLIDESYEEPERNSAVKFVHNSVIKSAVEDVIAVNSENSRLYNSEHSDNDDSSAISTASESSILRLKNPQNCNESELRHRNNTSQLCDV</sequence>
<dbReference type="Proteomes" id="UP000276776">
    <property type="component" value="Unassembled WGS sequence"/>
</dbReference>
<keyword evidence="1" id="KW-1133">Transmembrane helix</keyword>
<organism evidence="4">
    <name type="scientific">Thelazia callipaeda</name>
    <name type="common">Oriental eyeworm</name>
    <name type="synonym">Parasitic nematode</name>
    <dbReference type="NCBI Taxonomy" id="103827"/>
    <lineage>
        <taxon>Eukaryota</taxon>
        <taxon>Metazoa</taxon>
        <taxon>Ecdysozoa</taxon>
        <taxon>Nematoda</taxon>
        <taxon>Chromadorea</taxon>
        <taxon>Rhabditida</taxon>
        <taxon>Spirurina</taxon>
        <taxon>Spiruromorpha</taxon>
        <taxon>Thelazioidea</taxon>
        <taxon>Thelaziidae</taxon>
        <taxon>Thelazia</taxon>
    </lineage>
</organism>
<dbReference type="WBParaSite" id="TCLT_0000453301-mRNA-1">
    <property type="protein sequence ID" value="TCLT_0000453301-mRNA-1"/>
    <property type="gene ID" value="TCLT_0000453301"/>
</dbReference>
<accession>A0A0N5CW23</accession>
<name>A0A0N5CW23_THECL</name>
<evidence type="ECO:0000313" key="3">
    <source>
        <dbReference type="Proteomes" id="UP000276776"/>
    </source>
</evidence>
<reference evidence="4" key="1">
    <citation type="submission" date="2016-04" db="UniProtKB">
        <authorList>
            <consortium name="WormBaseParasite"/>
        </authorList>
    </citation>
    <scope>IDENTIFICATION</scope>
</reference>
<protein>
    <submittedName>
        <fullName evidence="4">Pecanex-like protein</fullName>
    </submittedName>
</protein>
<evidence type="ECO:0000256" key="1">
    <source>
        <dbReference type="SAM" id="Phobius"/>
    </source>
</evidence>
<evidence type="ECO:0000313" key="4">
    <source>
        <dbReference type="WBParaSite" id="TCLT_0000453301-mRNA-1"/>
    </source>
</evidence>
<dbReference type="OrthoDB" id="5838996at2759"/>
<dbReference type="EMBL" id="UYYF01004291">
    <property type="protein sequence ID" value="VDN01643.1"/>
    <property type="molecule type" value="Genomic_DNA"/>
</dbReference>
<proteinExistence type="predicted"/>
<evidence type="ECO:0000313" key="2">
    <source>
        <dbReference type="EMBL" id="VDN01643.1"/>
    </source>
</evidence>
<feature type="transmembrane region" description="Helical" evidence="1">
    <location>
        <begin position="16"/>
        <end position="46"/>
    </location>
</feature>